<dbReference type="Proteomes" id="UP000092600">
    <property type="component" value="Unassembled WGS sequence"/>
</dbReference>
<dbReference type="PANTHER" id="PTHR36766">
    <property type="entry name" value="PLANT BROAD-SPECTRUM MILDEW RESISTANCE PROTEIN RPW8"/>
    <property type="match status" value="1"/>
</dbReference>
<name>A0A199VEH1_ANACO</name>
<dbReference type="AlphaFoldDB" id="A0A199VEH1"/>
<dbReference type="Pfam" id="PF00931">
    <property type="entry name" value="NB-ARC"/>
    <property type="match status" value="1"/>
</dbReference>
<gene>
    <name evidence="2" type="ORF">ACMD2_08021</name>
</gene>
<accession>A0A199VEH1</accession>
<organism evidence="2 3">
    <name type="scientific">Ananas comosus</name>
    <name type="common">Pineapple</name>
    <name type="synonym">Ananas ananas</name>
    <dbReference type="NCBI Taxonomy" id="4615"/>
    <lineage>
        <taxon>Eukaryota</taxon>
        <taxon>Viridiplantae</taxon>
        <taxon>Streptophyta</taxon>
        <taxon>Embryophyta</taxon>
        <taxon>Tracheophyta</taxon>
        <taxon>Spermatophyta</taxon>
        <taxon>Magnoliopsida</taxon>
        <taxon>Liliopsida</taxon>
        <taxon>Poales</taxon>
        <taxon>Bromeliaceae</taxon>
        <taxon>Bromelioideae</taxon>
        <taxon>Ananas</taxon>
    </lineage>
</organism>
<dbReference type="InterPro" id="IPR002182">
    <property type="entry name" value="NB-ARC"/>
</dbReference>
<dbReference type="PANTHER" id="PTHR36766:SF64">
    <property type="entry name" value="OS12G0206100 PROTEIN"/>
    <property type="match status" value="1"/>
</dbReference>
<evidence type="ECO:0000259" key="1">
    <source>
        <dbReference type="Pfam" id="PF00931"/>
    </source>
</evidence>
<feature type="domain" description="NB-ARC" evidence="1">
    <location>
        <begin position="163"/>
        <end position="258"/>
    </location>
</feature>
<dbReference type="InterPro" id="IPR027417">
    <property type="entry name" value="P-loop_NTPase"/>
</dbReference>
<dbReference type="SUPFAM" id="SSF52540">
    <property type="entry name" value="P-loop containing nucleoside triphosphate hydrolases"/>
    <property type="match status" value="1"/>
</dbReference>
<dbReference type="STRING" id="4615.A0A199VEH1"/>
<evidence type="ECO:0000313" key="2">
    <source>
        <dbReference type="EMBL" id="OAY75517.1"/>
    </source>
</evidence>
<dbReference type="Gene3D" id="3.40.50.300">
    <property type="entry name" value="P-loop containing nucleotide triphosphate hydrolases"/>
    <property type="match status" value="1"/>
</dbReference>
<evidence type="ECO:0000313" key="3">
    <source>
        <dbReference type="Proteomes" id="UP000092600"/>
    </source>
</evidence>
<comment type="caution">
    <text evidence="2">The sequence shown here is derived from an EMBL/GenBank/DDBJ whole genome shotgun (WGS) entry which is preliminary data.</text>
</comment>
<proteinExistence type="predicted"/>
<dbReference type="GO" id="GO:0043531">
    <property type="term" value="F:ADP binding"/>
    <property type="evidence" value="ECO:0007669"/>
    <property type="project" value="InterPro"/>
</dbReference>
<reference evidence="2 3" key="1">
    <citation type="journal article" date="2016" name="DNA Res.">
        <title>The draft genome of MD-2 pineapple using hybrid error correction of long reads.</title>
        <authorList>
            <person name="Redwan R.M."/>
            <person name="Saidin A."/>
            <person name="Kumar S.V."/>
        </authorList>
    </citation>
    <scope>NUCLEOTIDE SEQUENCE [LARGE SCALE GENOMIC DNA]</scope>
    <source>
        <strain evidence="3">cv. MD2</strain>
        <tissue evidence="2">Leaf</tissue>
    </source>
</reference>
<dbReference type="EMBL" id="LSRQ01002076">
    <property type="protein sequence ID" value="OAY75517.1"/>
    <property type="molecule type" value="Genomic_DNA"/>
</dbReference>
<protein>
    <submittedName>
        <fullName evidence="2">Disease resistance protein RGA2</fullName>
    </submittedName>
</protein>
<sequence>MALAYVAQSAVSIVIEKLISTAVSYVWERCAGPSAMQEEIQRLQQAFPRIQTILDMYEAKQGAGRLAAEDVLDEMEYYKLEKAVQAGDNKAVKALDNVAATTETLLQLVSQLYNSDVKRQQEDEIRNARETSSFLTEDTICGRNTEKERIVEWLTKPTSDEQENASATVGKVSAFAIVGMGGLGKTTLTQFIYHDEKVRQCFDLVMWVCVSDQFDVTMLTRQILEAAKVWDSLGDKKLNTIQEILKEKLISKKTSIVLIIIASGTF</sequence>